<keyword evidence="1" id="KW-0472">Membrane</keyword>
<feature type="transmembrane region" description="Helical" evidence="1">
    <location>
        <begin position="21"/>
        <end position="43"/>
    </location>
</feature>
<dbReference type="Pfam" id="PF14184">
    <property type="entry name" value="YrvL"/>
    <property type="match status" value="1"/>
</dbReference>
<protein>
    <submittedName>
        <fullName evidence="2">YrvL family regulatory protein</fullName>
    </submittedName>
</protein>
<proteinExistence type="predicted"/>
<sequence>MNKDKDKDKDNDNDSFRDMNLFNKIFVVTALIFLVILSISFVLESFFLGIAGFFSLFGVQYESLYSLLIFVLFFFFLGFIFDLFSIAFINLSSLYVLGKYKLFITRMVIDCTFTWLSLHTVDEFMNSIAIPVTTEIGAVLLFFFIEIAFEDKEKNKK</sequence>
<gene>
    <name evidence="2" type="ORF">Q8G36_16805</name>
</gene>
<feature type="transmembrane region" description="Helical" evidence="1">
    <location>
        <begin position="103"/>
        <end position="121"/>
    </location>
</feature>
<reference evidence="2" key="1">
    <citation type="submission" date="2023-07" db="EMBL/GenBank/DDBJ databases">
        <title>Murine gut Bacillus species.</title>
        <authorList>
            <person name="Gutman E."/>
            <person name="Hashuel R."/>
            <person name="Litvak Y."/>
        </authorList>
    </citation>
    <scope>NUCLEOTIDE SEQUENCE</scope>
    <source>
        <strain evidence="2">RU293</strain>
    </source>
</reference>
<evidence type="ECO:0000313" key="2">
    <source>
        <dbReference type="EMBL" id="MDP1452675.1"/>
    </source>
</evidence>
<evidence type="ECO:0000256" key="1">
    <source>
        <dbReference type="SAM" id="Phobius"/>
    </source>
</evidence>
<dbReference type="Proteomes" id="UP001178275">
    <property type="component" value="Unassembled WGS sequence"/>
</dbReference>
<comment type="caution">
    <text evidence="2">The sequence shown here is derived from an EMBL/GenBank/DDBJ whole genome shotgun (WGS) entry which is preliminary data.</text>
</comment>
<feature type="transmembrane region" description="Helical" evidence="1">
    <location>
        <begin position="63"/>
        <end position="91"/>
    </location>
</feature>
<feature type="transmembrane region" description="Helical" evidence="1">
    <location>
        <begin position="127"/>
        <end position="149"/>
    </location>
</feature>
<accession>A0AA90PL07</accession>
<dbReference type="RefSeq" id="WP_305160919.1">
    <property type="nucleotide sequence ID" value="NZ_JAUUTW010000017.1"/>
</dbReference>
<name>A0AA90PL07_9BACI</name>
<dbReference type="EMBL" id="JAUUTW010000017">
    <property type="protein sequence ID" value="MDP1452675.1"/>
    <property type="molecule type" value="Genomic_DNA"/>
</dbReference>
<dbReference type="AlphaFoldDB" id="A0AA90PL07"/>
<evidence type="ECO:0000313" key="3">
    <source>
        <dbReference type="Proteomes" id="UP001178275"/>
    </source>
</evidence>
<dbReference type="InterPro" id="IPR025912">
    <property type="entry name" value="YrvL"/>
</dbReference>
<keyword evidence="1" id="KW-0812">Transmembrane</keyword>
<organism evidence="2 3">
    <name type="scientific">Peribacillus frigoritolerans</name>
    <dbReference type="NCBI Taxonomy" id="450367"/>
    <lineage>
        <taxon>Bacteria</taxon>
        <taxon>Bacillati</taxon>
        <taxon>Bacillota</taxon>
        <taxon>Bacilli</taxon>
        <taxon>Bacillales</taxon>
        <taxon>Bacillaceae</taxon>
        <taxon>Peribacillus</taxon>
    </lineage>
</organism>
<keyword evidence="1" id="KW-1133">Transmembrane helix</keyword>